<feature type="domain" description="DUF4183" evidence="1">
    <location>
        <begin position="45"/>
        <end position="114"/>
    </location>
</feature>
<gene>
    <name evidence="2" type="ORF">EJP82_07250</name>
</gene>
<evidence type="ECO:0000313" key="3">
    <source>
        <dbReference type="Proteomes" id="UP000279446"/>
    </source>
</evidence>
<accession>A0A3S1DXM0</accession>
<dbReference type="AlphaFoldDB" id="A0A3S1DXM0"/>
<evidence type="ECO:0000259" key="1">
    <source>
        <dbReference type="Pfam" id="PF13799"/>
    </source>
</evidence>
<proteinExistence type="predicted"/>
<dbReference type="RefSeq" id="WP_127191372.1">
    <property type="nucleotide sequence ID" value="NZ_RZNY01000004.1"/>
</dbReference>
<dbReference type="EMBL" id="RZNY01000004">
    <property type="protein sequence ID" value="RUT47494.1"/>
    <property type="molecule type" value="Genomic_DNA"/>
</dbReference>
<dbReference type="OrthoDB" id="2623159at2"/>
<organism evidence="2 3">
    <name type="scientific">Paenibacillus anaericanus</name>
    <dbReference type="NCBI Taxonomy" id="170367"/>
    <lineage>
        <taxon>Bacteria</taxon>
        <taxon>Bacillati</taxon>
        <taxon>Bacillota</taxon>
        <taxon>Bacilli</taxon>
        <taxon>Bacillales</taxon>
        <taxon>Paenibacillaceae</taxon>
        <taxon>Paenibacillus</taxon>
    </lineage>
</organism>
<protein>
    <submittedName>
        <fullName evidence="2">DUF4183 domain-containing protein</fullName>
    </submittedName>
</protein>
<comment type="caution">
    <text evidence="2">The sequence shown here is derived from an EMBL/GenBank/DDBJ whole genome shotgun (WGS) entry which is preliminary data.</text>
</comment>
<name>A0A3S1DXM0_9BACL</name>
<evidence type="ECO:0000313" key="2">
    <source>
        <dbReference type="EMBL" id="RUT47494.1"/>
    </source>
</evidence>
<dbReference type="Pfam" id="PF13799">
    <property type="entry name" value="DUF4183"/>
    <property type="match status" value="1"/>
</dbReference>
<dbReference type="InterPro" id="IPR025237">
    <property type="entry name" value="DUF4183"/>
</dbReference>
<dbReference type="Proteomes" id="UP000279446">
    <property type="component" value="Unassembled WGS sequence"/>
</dbReference>
<reference evidence="2 3" key="1">
    <citation type="submission" date="2018-12" db="EMBL/GenBank/DDBJ databases">
        <authorList>
            <person name="Sun L."/>
            <person name="Chen Z."/>
        </authorList>
    </citation>
    <scope>NUCLEOTIDE SEQUENCE [LARGE SCALE GENOMIC DNA]</scope>
    <source>
        <strain evidence="2 3">DSM 15890</strain>
    </source>
</reference>
<keyword evidence="3" id="KW-1185">Reference proteome</keyword>
<sequence>MAVIKPVYTATSSAPLASGGAITTNVTPVVTRYLAIITAGMISETITTIPAASFTNDTDGAVVTLPLLTGEDYFNVYLNGTLQQGGLSTLTTADLVLAAGAADINAGVPVLLEVADFQDATSTITTQVDISAPVITIIT</sequence>